<gene>
    <name evidence="1" type="ORF">CS022_22260</name>
</gene>
<accession>A0A4Q0YP01</accession>
<sequence length="220" mass="24780">EDGKKESNSLFYQDTWGNQIGEPNANEVMVNHLAVDEDGKKESNSLFYQDTWGNTCYDGLAVLSIENLQFIAMDNRLGHQSVRFNQNAKKPSVKEDIEDFLITLIGNLKKIAEQCGMSQENIEKISATHDLFIKPGSLFTYPEEGILLNNEAIHALVLETQRRLNSFSIIKSKGFVRTENVVTNLTTEFQCSGLDMPLTGDIVPDYACFYVSQERQAQEA</sequence>
<name>A0A4Q0YP01_9GAMM</name>
<organism evidence="1 2">
    <name type="scientific">Veronia nyctiphanis</name>
    <dbReference type="NCBI Taxonomy" id="1278244"/>
    <lineage>
        <taxon>Bacteria</taxon>
        <taxon>Pseudomonadati</taxon>
        <taxon>Pseudomonadota</taxon>
        <taxon>Gammaproteobacteria</taxon>
        <taxon>Vibrionales</taxon>
        <taxon>Vibrionaceae</taxon>
        <taxon>Veronia</taxon>
    </lineage>
</organism>
<evidence type="ECO:0000313" key="1">
    <source>
        <dbReference type="EMBL" id="RXJ70851.1"/>
    </source>
</evidence>
<reference evidence="1 2" key="1">
    <citation type="submission" date="2017-10" db="EMBL/GenBank/DDBJ databases">
        <title>Nyctiphanis sp. nov., isolated from the stomach of the euphausiid Nyctiphanes simplex (Hansen, 1911) in the Gulf of California.</title>
        <authorList>
            <person name="Gomez-Gil B."/>
            <person name="Aguilar-Mendez M."/>
            <person name="Lopez-Cortes A."/>
            <person name="Gomez-Gutierrez J."/>
            <person name="Roque A."/>
            <person name="Lang E."/>
            <person name="Gonzalez-Castillo A."/>
        </authorList>
    </citation>
    <scope>NUCLEOTIDE SEQUENCE [LARGE SCALE GENOMIC DNA]</scope>
    <source>
        <strain evidence="1 2">CAIM 600</strain>
    </source>
</reference>
<feature type="non-terminal residue" evidence="1">
    <location>
        <position position="1"/>
    </location>
</feature>
<proteinExistence type="predicted"/>
<dbReference type="RefSeq" id="WP_161569719.1">
    <property type="nucleotide sequence ID" value="NZ_PEIB01000043.1"/>
</dbReference>
<protein>
    <submittedName>
        <fullName evidence="1">Uncharacterized protein</fullName>
    </submittedName>
</protein>
<dbReference type="OrthoDB" id="8549464at2"/>
<comment type="caution">
    <text evidence="1">The sequence shown here is derived from an EMBL/GenBank/DDBJ whole genome shotgun (WGS) entry which is preliminary data.</text>
</comment>
<keyword evidence="2" id="KW-1185">Reference proteome</keyword>
<dbReference type="Proteomes" id="UP000290287">
    <property type="component" value="Unassembled WGS sequence"/>
</dbReference>
<evidence type="ECO:0000313" key="2">
    <source>
        <dbReference type="Proteomes" id="UP000290287"/>
    </source>
</evidence>
<dbReference type="EMBL" id="PEIB01000043">
    <property type="protein sequence ID" value="RXJ70851.1"/>
    <property type="molecule type" value="Genomic_DNA"/>
</dbReference>
<dbReference type="AlphaFoldDB" id="A0A4Q0YP01"/>